<dbReference type="SUPFAM" id="SSF53756">
    <property type="entry name" value="UDP-Glycosyltransferase/glycogen phosphorylase"/>
    <property type="match status" value="1"/>
</dbReference>
<keyword evidence="4" id="KW-1185">Reference proteome</keyword>
<reference evidence="4" key="1">
    <citation type="journal article" date="2016" name="Nature">
        <title>The genome of the seagrass Zostera marina reveals angiosperm adaptation to the sea.</title>
        <authorList>
            <person name="Olsen J.L."/>
            <person name="Rouze P."/>
            <person name="Verhelst B."/>
            <person name="Lin Y.-C."/>
            <person name="Bayer T."/>
            <person name="Collen J."/>
            <person name="Dattolo E."/>
            <person name="De Paoli E."/>
            <person name="Dittami S."/>
            <person name="Maumus F."/>
            <person name="Michel G."/>
            <person name="Kersting A."/>
            <person name="Lauritano C."/>
            <person name="Lohaus R."/>
            <person name="Toepel M."/>
            <person name="Tonon T."/>
            <person name="Vanneste K."/>
            <person name="Amirebrahimi M."/>
            <person name="Brakel J."/>
            <person name="Bostroem C."/>
            <person name="Chovatia M."/>
            <person name="Grimwood J."/>
            <person name="Jenkins J.W."/>
            <person name="Jueterbock A."/>
            <person name="Mraz A."/>
            <person name="Stam W.T."/>
            <person name="Tice H."/>
            <person name="Bornberg-Bauer E."/>
            <person name="Green P.J."/>
            <person name="Pearson G.A."/>
            <person name="Procaccini G."/>
            <person name="Duarte C.M."/>
            <person name="Schmutz J."/>
            <person name="Reusch T.B.H."/>
            <person name="Van de Peer Y."/>
        </authorList>
    </citation>
    <scope>NUCLEOTIDE SEQUENCE [LARGE SCALE GENOMIC DNA]</scope>
    <source>
        <strain evidence="4">cv. Finnish</strain>
    </source>
</reference>
<evidence type="ECO:0000313" key="3">
    <source>
        <dbReference type="EMBL" id="KMZ60177.1"/>
    </source>
</evidence>
<keyword evidence="2 3" id="KW-0808">Transferase</keyword>
<proteinExistence type="inferred from homology"/>
<accession>A0A0K9NVU6</accession>
<dbReference type="FunFam" id="3.40.50.2000:FF:000047">
    <property type="entry name" value="Glycosyltransferase"/>
    <property type="match status" value="1"/>
</dbReference>
<dbReference type="Pfam" id="PF00201">
    <property type="entry name" value="UDPGT"/>
    <property type="match status" value="1"/>
</dbReference>
<dbReference type="Gene3D" id="3.40.50.2000">
    <property type="entry name" value="Glycogen Phosphorylase B"/>
    <property type="match status" value="2"/>
</dbReference>
<dbReference type="PANTHER" id="PTHR48047:SF182">
    <property type="entry name" value="GLYCOSYLTRANSFERASE"/>
    <property type="match status" value="1"/>
</dbReference>
<dbReference type="Proteomes" id="UP000036987">
    <property type="component" value="Unassembled WGS sequence"/>
</dbReference>
<dbReference type="OrthoDB" id="5835829at2759"/>
<dbReference type="OMA" id="THGIFEG"/>
<evidence type="ECO:0000313" key="4">
    <source>
        <dbReference type="Proteomes" id="UP000036987"/>
    </source>
</evidence>
<dbReference type="GO" id="GO:0035251">
    <property type="term" value="F:UDP-glucosyltransferase activity"/>
    <property type="evidence" value="ECO:0000318"/>
    <property type="project" value="GO_Central"/>
</dbReference>
<dbReference type="CDD" id="cd03784">
    <property type="entry name" value="GT1_Gtf-like"/>
    <property type="match status" value="1"/>
</dbReference>
<evidence type="ECO:0000256" key="2">
    <source>
        <dbReference type="ARBA" id="ARBA00022679"/>
    </source>
</evidence>
<name>A0A0K9NVU6_ZOSMR</name>
<dbReference type="InterPro" id="IPR002213">
    <property type="entry name" value="UDP_glucos_trans"/>
</dbReference>
<dbReference type="PANTHER" id="PTHR48047">
    <property type="entry name" value="GLYCOSYLTRANSFERASE"/>
    <property type="match status" value="1"/>
</dbReference>
<dbReference type="AlphaFoldDB" id="A0A0K9NVU6"/>
<dbReference type="STRING" id="29655.A0A0K9NVU6"/>
<evidence type="ECO:0000256" key="1">
    <source>
        <dbReference type="ARBA" id="ARBA00009995"/>
    </source>
</evidence>
<protein>
    <submittedName>
        <fullName evidence="3">Flavonoid glucosyltransferase, family GT1</fullName>
    </submittedName>
</protein>
<sequence length="490" mass="54132">MAGHFVMIPTMAAGHMNPMLDLAKALALRGSVVTFVTTPLNAKRLKSGFDQCTSNGLPIRFAVIPFPCSEGGLPIGCENMDSVPSGELMAKFMQTVSLLKEPLLDLLNQARPPRPSCFISGSFFGYGSWINEVANVFGAPTLVFDGAGIFSFVCCRMLIEHNTFPENLNEPFLLPRIPHSIFMTRNQIRPQLTSRQNDDEDGANLEKKKIDSKDIEYDGMVFNCINELEEEYVEIGKAVLIGKKIWTVGPLSSVKFSDHHSSPECDRGNKSDIDGKNCTDWLDTHMPGSVVYVCFGSLSKLAKAQLVEIGEGLENSSHPYIWAVRQSDEETDAWFTEFEKKSRGLMIKGWAPQLLILSHPSVGSFLTHCGWNSTMEGITAGVPMITWPLFSDQFFNEKLVVDILGIGVSVGIKQEQHPRSLSTHVIVRNPIITASVEKMMEGGEEGERRRAKAKEVAVMGKKAMEPGGSSDVNLGMLVNYGLQNIKFYKE</sequence>
<gene>
    <name evidence="3" type="ORF">ZOSMA_5G00380</name>
</gene>
<comment type="similarity">
    <text evidence="1">Belongs to the UDP-glycosyltransferase family.</text>
</comment>
<dbReference type="EMBL" id="LFYR01001623">
    <property type="protein sequence ID" value="KMZ60177.1"/>
    <property type="molecule type" value="Genomic_DNA"/>
</dbReference>
<comment type="caution">
    <text evidence="3">The sequence shown here is derived from an EMBL/GenBank/DDBJ whole genome shotgun (WGS) entry which is preliminary data.</text>
</comment>
<organism evidence="3 4">
    <name type="scientific">Zostera marina</name>
    <name type="common">Eelgrass</name>
    <dbReference type="NCBI Taxonomy" id="29655"/>
    <lineage>
        <taxon>Eukaryota</taxon>
        <taxon>Viridiplantae</taxon>
        <taxon>Streptophyta</taxon>
        <taxon>Embryophyta</taxon>
        <taxon>Tracheophyta</taxon>
        <taxon>Spermatophyta</taxon>
        <taxon>Magnoliopsida</taxon>
        <taxon>Liliopsida</taxon>
        <taxon>Zosteraceae</taxon>
        <taxon>Zostera</taxon>
    </lineage>
</organism>